<feature type="region of interest" description="Disordered" evidence="1">
    <location>
        <begin position="77"/>
        <end position="106"/>
    </location>
</feature>
<proteinExistence type="predicted"/>
<comment type="caution">
    <text evidence="2">The sequence shown here is derived from an EMBL/GenBank/DDBJ whole genome shotgun (WGS) entry which is preliminary data.</text>
</comment>
<evidence type="ECO:0000256" key="1">
    <source>
        <dbReference type="SAM" id="MobiDB-lite"/>
    </source>
</evidence>
<reference evidence="2 3" key="1">
    <citation type="submission" date="2020-10" db="EMBL/GenBank/DDBJ databases">
        <title>Plant Genome Project.</title>
        <authorList>
            <person name="Zhang R.-G."/>
        </authorList>
    </citation>
    <scope>NUCLEOTIDE SEQUENCE [LARGE SCALE GENOMIC DNA]</scope>
    <source>
        <strain evidence="2">FAFU-HL-1</strain>
        <tissue evidence="2">Leaf</tissue>
    </source>
</reference>
<sequence>MCSSVEMMCFCCCDSKLLMWTRVETCDHEHQQPTQQIRICPKNKLISSTIFPCKLIHNDHRICNEHKATVAAINTRTHTRRPGQGKSIRYPVSRSNRDPQKEASNKVAAATEFQRWTSVPQCTRLDINPPTTRKHPRTLKSQRGNRTLDMEANRARAQPLQNQINIRVERFRTQYKTLMDTKCCTSHLVKMHLRITVLRPKVEHINGLNCDRNPSYKACN</sequence>
<keyword evidence="3" id="KW-1185">Reference proteome</keyword>
<name>A0A835NB04_9ROSI</name>
<dbReference type="AlphaFoldDB" id="A0A835NB04"/>
<evidence type="ECO:0000313" key="3">
    <source>
        <dbReference type="Proteomes" id="UP000657918"/>
    </source>
</evidence>
<evidence type="ECO:0000313" key="2">
    <source>
        <dbReference type="EMBL" id="KAF9689269.1"/>
    </source>
</evidence>
<feature type="compositionally biased region" description="Basic and acidic residues" evidence="1">
    <location>
        <begin position="95"/>
        <end position="104"/>
    </location>
</feature>
<accession>A0A835NB04</accession>
<protein>
    <submittedName>
        <fullName evidence="2">Uncharacterized protein</fullName>
    </submittedName>
</protein>
<organism evidence="2 3">
    <name type="scientific">Salix dunnii</name>
    <dbReference type="NCBI Taxonomy" id="1413687"/>
    <lineage>
        <taxon>Eukaryota</taxon>
        <taxon>Viridiplantae</taxon>
        <taxon>Streptophyta</taxon>
        <taxon>Embryophyta</taxon>
        <taxon>Tracheophyta</taxon>
        <taxon>Spermatophyta</taxon>
        <taxon>Magnoliopsida</taxon>
        <taxon>eudicotyledons</taxon>
        <taxon>Gunneridae</taxon>
        <taxon>Pentapetalae</taxon>
        <taxon>rosids</taxon>
        <taxon>fabids</taxon>
        <taxon>Malpighiales</taxon>
        <taxon>Salicaceae</taxon>
        <taxon>Saliceae</taxon>
        <taxon>Salix</taxon>
    </lineage>
</organism>
<gene>
    <name evidence="2" type="ORF">SADUNF_Sadunf01G0074400</name>
</gene>
<dbReference type="EMBL" id="JADGMS010000001">
    <property type="protein sequence ID" value="KAF9689269.1"/>
    <property type="molecule type" value="Genomic_DNA"/>
</dbReference>
<dbReference type="Proteomes" id="UP000657918">
    <property type="component" value="Unassembled WGS sequence"/>
</dbReference>